<organism evidence="3 6">
    <name type="scientific">Rotaria sordida</name>
    <dbReference type="NCBI Taxonomy" id="392033"/>
    <lineage>
        <taxon>Eukaryota</taxon>
        <taxon>Metazoa</taxon>
        <taxon>Spiralia</taxon>
        <taxon>Gnathifera</taxon>
        <taxon>Rotifera</taxon>
        <taxon>Eurotatoria</taxon>
        <taxon>Bdelloidea</taxon>
        <taxon>Philodinida</taxon>
        <taxon>Philodinidae</taxon>
        <taxon>Rotaria</taxon>
    </lineage>
</organism>
<name>A0A815CAG4_9BILA</name>
<feature type="transmembrane region" description="Helical" evidence="1">
    <location>
        <begin position="79"/>
        <end position="97"/>
    </location>
</feature>
<protein>
    <submittedName>
        <fullName evidence="3">Uncharacterized protein</fullName>
    </submittedName>
</protein>
<dbReference type="EMBL" id="CAJNOU010002050">
    <property type="protein sequence ID" value="CAF1284595.1"/>
    <property type="molecule type" value="Genomic_DNA"/>
</dbReference>
<keyword evidence="1" id="KW-1133">Transmembrane helix</keyword>
<dbReference type="Proteomes" id="UP000663823">
    <property type="component" value="Unassembled WGS sequence"/>
</dbReference>
<evidence type="ECO:0000313" key="6">
    <source>
        <dbReference type="Proteomes" id="UP000663889"/>
    </source>
</evidence>
<accession>A0A815CAG4</accession>
<reference evidence="3" key="1">
    <citation type="submission" date="2021-02" db="EMBL/GenBank/DDBJ databases">
        <authorList>
            <person name="Nowell W R."/>
        </authorList>
    </citation>
    <scope>NUCLEOTIDE SEQUENCE</scope>
</reference>
<dbReference type="Proteomes" id="UP000663889">
    <property type="component" value="Unassembled WGS sequence"/>
</dbReference>
<comment type="caution">
    <text evidence="3">The sequence shown here is derived from an EMBL/GenBank/DDBJ whole genome shotgun (WGS) entry which is preliminary data.</text>
</comment>
<keyword evidence="1" id="KW-0812">Transmembrane</keyword>
<keyword evidence="1" id="KW-0472">Membrane</keyword>
<sequence>MEQQNEVLTDRTSTTDDSIVFNKSSTLIYEPVVNRARRILLILIGIILVIGFMSFIFILHSYTTTTLLQSYLPNNSSQLVSILIYIVYYSFGLLVTYRYYQTGLLVFAWLGFVSLLLIIIIAMVILIGIIVAVVRLGFVKGITAAIMFIIIFFTASLLQIFTVRYTFILSKLLKNTKRITIEQI</sequence>
<dbReference type="Proteomes" id="UP000663882">
    <property type="component" value="Unassembled WGS sequence"/>
</dbReference>
<dbReference type="Proteomes" id="UP000663874">
    <property type="component" value="Unassembled WGS sequence"/>
</dbReference>
<evidence type="ECO:0000313" key="4">
    <source>
        <dbReference type="EMBL" id="CAF3636474.1"/>
    </source>
</evidence>
<dbReference type="AlphaFoldDB" id="A0A815CAG4"/>
<evidence type="ECO:0000256" key="1">
    <source>
        <dbReference type="SAM" id="Phobius"/>
    </source>
</evidence>
<dbReference type="EMBL" id="CAJOBE010000407">
    <property type="protein sequence ID" value="CAF3636474.1"/>
    <property type="molecule type" value="Genomic_DNA"/>
</dbReference>
<evidence type="ECO:0000313" key="5">
    <source>
        <dbReference type="EMBL" id="CAF3714308.1"/>
    </source>
</evidence>
<dbReference type="EMBL" id="CAJOAX010001423">
    <property type="protein sequence ID" value="CAF3714308.1"/>
    <property type="molecule type" value="Genomic_DNA"/>
</dbReference>
<evidence type="ECO:0000313" key="2">
    <source>
        <dbReference type="EMBL" id="CAF1126219.1"/>
    </source>
</evidence>
<gene>
    <name evidence="4" type="ORF">FNK824_LOCUS5203</name>
    <name evidence="5" type="ORF">OTI717_LOCUS13400</name>
    <name evidence="2" type="ORF">RFH988_LOCUS20619</name>
    <name evidence="3" type="ORF">SEV965_LOCUS25444</name>
</gene>
<feature type="transmembrane region" description="Helical" evidence="1">
    <location>
        <begin position="104"/>
        <end position="136"/>
    </location>
</feature>
<dbReference type="OrthoDB" id="10063030at2759"/>
<proteinExistence type="predicted"/>
<dbReference type="EMBL" id="CAJNOO010001273">
    <property type="protein sequence ID" value="CAF1126219.1"/>
    <property type="molecule type" value="Genomic_DNA"/>
</dbReference>
<evidence type="ECO:0000313" key="3">
    <source>
        <dbReference type="EMBL" id="CAF1284595.1"/>
    </source>
</evidence>
<feature type="transmembrane region" description="Helical" evidence="1">
    <location>
        <begin position="142"/>
        <end position="167"/>
    </location>
</feature>
<feature type="transmembrane region" description="Helical" evidence="1">
    <location>
        <begin position="39"/>
        <end position="59"/>
    </location>
</feature>